<evidence type="ECO:0000259" key="4">
    <source>
        <dbReference type="PROSITE" id="PS50022"/>
    </source>
</evidence>
<evidence type="ECO:0000313" key="5">
    <source>
        <dbReference type="EMBL" id="RXK85484.1"/>
    </source>
</evidence>
<organism evidence="5 6">
    <name type="scientific">Filimonas effusa</name>
    <dbReference type="NCBI Taxonomy" id="2508721"/>
    <lineage>
        <taxon>Bacteria</taxon>
        <taxon>Pseudomonadati</taxon>
        <taxon>Bacteroidota</taxon>
        <taxon>Chitinophagia</taxon>
        <taxon>Chitinophagales</taxon>
        <taxon>Chitinophagaceae</taxon>
        <taxon>Filimonas</taxon>
    </lineage>
</organism>
<dbReference type="Proteomes" id="UP000290545">
    <property type="component" value="Unassembled WGS sequence"/>
</dbReference>
<dbReference type="PANTHER" id="PTHR42732">
    <property type="entry name" value="BETA-GALACTOSIDASE"/>
    <property type="match status" value="1"/>
</dbReference>
<comment type="similarity">
    <text evidence="1">Belongs to the glycosyl hydrolase 2 family.</text>
</comment>
<dbReference type="Pfam" id="PF02837">
    <property type="entry name" value="Glyco_hydro_2_N"/>
    <property type="match status" value="1"/>
</dbReference>
<dbReference type="GO" id="GO:0004553">
    <property type="term" value="F:hydrolase activity, hydrolyzing O-glycosyl compounds"/>
    <property type="evidence" value="ECO:0007669"/>
    <property type="project" value="InterPro"/>
</dbReference>
<dbReference type="InterPro" id="IPR006103">
    <property type="entry name" value="Glyco_hydro_2_cat"/>
</dbReference>
<dbReference type="EMBL" id="SDHZ01000001">
    <property type="protein sequence ID" value="RXK85484.1"/>
    <property type="molecule type" value="Genomic_DNA"/>
</dbReference>
<proteinExistence type="inferred from homology"/>
<accession>A0A4Q1D835</accession>
<sequence length="862" mass="96785">MRLAIIVILFLLPGAFTYSQSPGKAGLETRQRININRDWKFLHGDYPEARQLSYDDEKWNLVHLPHNFSIPYFQSTRWYTGYGWYRRHVHITEQWKNKRVSLEFEGAFREAEIFVNGQPAGSHNGGYTGFSIDITHLLTAGDNVIAVRLNNRWNARLAPRNGDHNFTGGIYRDVYLVVTNNVHVDWYGTYITTPGLSKDGGRVAIETEVSNQNKHSGVYTLKTDIVDANGKLVTSVSARQSIAATTSVVFKQLTPEVKKPRLWHPSNPYLYKAITTIWDNQKLLDSYETSFGFRWVRWTADSGFFLNGEHYYFKGANAHQDQAGWASAVTNGAIVRDVKMIKDCGMDFIRGSHYPHDPAFSAACDSLGMLLWQENDFWGSGGDQKETDNWYSGAGAFPSNKEDQPYFEESVKTNLREMIRIHRNHPSIIVWSMCNEPFFTGWGTIGRIREFLKELTTLTHQLDPSRMVAIGGCQRGEIDKTGDIAGYNGDGARLFLNPGIPSVVTEYGSTIAIRPGKYTAGWGDMTSQQDSIFPWRSGQALWCAFDYGTRASGDFGLMGMIDYFRVPKNQWYWYRNEYKHIAPPEAVKNGVPAKLQLAVDKNTINGTNGTDDVLLTVTVTDKTGRPISNSPDVTLEIVSGPGEFPTGTTIRFASNSDIYIRDGKAAITFRSYYGGKTVVKAVSEGLVADSVVIETLGTPRFVSGSTPNTTERPYVRYTIEKKTVDDRSVNIAYPKPTRASSEATGKTANLANDKDIRSCWQPNISDTASWWQVDLENVYVITEVRLQFPLQEKFDCTVDISADNQNWHAIAKPRNPFPADGKLVVPVSNATPARFLRVSFRNDPNNQVKLAEVEVFGKTADD</sequence>
<dbReference type="SUPFAM" id="SSF51445">
    <property type="entry name" value="(Trans)glycosidases"/>
    <property type="match status" value="1"/>
</dbReference>
<name>A0A4Q1D835_9BACT</name>
<dbReference type="AlphaFoldDB" id="A0A4Q1D835"/>
<feature type="domain" description="F5/8 type C" evidence="4">
    <location>
        <begin position="712"/>
        <end position="858"/>
    </location>
</feature>
<dbReference type="Pfam" id="PF00703">
    <property type="entry name" value="Glyco_hydro_2"/>
    <property type="match status" value="1"/>
</dbReference>
<reference evidence="5 6" key="1">
    <citation type="submission" date="2019-01" db="EMBL/GenBank/DDBJ databases">
        <title>Filimonas sp. strain TTM-71.</title>
        <authorList>
            <person name="Chen W.-M."/>
        </authorList>
    </citation>
    <scope>NUCLEOTIDE SEQUENCE [LARGE SCALE GENOMIC DNA]</scope>
    <source>
        <strain evidence="5 6">TTM-71</strain>
    </source>
</reference>
<dbReference type="InterPro" id="IPR006101">
    <property type="entry name" value="Glyco_hydro_2"/>
</dbReference>
<dbReference type="Pfam" id="PF00754">
    <property type="entry name" value="F5_F8_type_C"/>
    <property type="match status" value="1"/>
</dbReference>
<protein>
    <submittedName>
        <fullName evidence="5">Beta-galactosidase</fullName>
    </submittedName>
</protein>
<dbReference type="InterPro" id="IPR000421">
    <property type="entry name" value="FA58C"/>
</dbReference>
<dbReference type="InterPro" id="IPR051913">
    <property type="entry name" value="GH2_Domain-Containing"/>
</dbReference>
<evidence type="ECO:0000256" key="2">
    <source>
        <dbReference type="ARBA" id="ARBA00022801"/>
    </source>
</evidence>
<comment type="caution">
    <text evidence="5">The sequence shown here is derived from an EMBL/GenBank/DDBJ whole genome shotgun (WGS) entry which is preliminary data.</text>
</comment>
<dbReference type="PRINTS" id="PR00132">
    <property type="entry name" value="GLHYDRLASE2"/>
</dbReference>
<dbReference type="SUPFAM" id="SSF49303">
    <property type="entry name" value="beta-Galactosidase/glucuronidase domain"/>
    <property type="match status" value="1"/>
</dbReference>
<evidence type="ECO:0000256" key="1">
    <source>
        <dbReference type="ARBA" id="ARBA00007401"/>
    </source>
</evidence>
<evidence type="ECO:0000256" key="3">
    <source>
        <dbReference type="ARBA" id="ARBA00023295"/>
    </source>
</evidence>
<gene>
    <name evidence="5" type="ORF">ESB13_01295</name>
</gene>
<dbReference type="InterPro" id="IPR006102">
    <property type="entry name" value="Ig-like_GH2"/>
</dbReference>
<dbReference type="OrthoDB" id="9801077at2"/>
<dbReference type="PANTHER" id="PTHR42732:SF1">
    <property type="entry name" value="BETA-MANNOSIDASE"/>
    <property type="match status" value="1"/>
</dbReference>
<dbReference type="Gene3D" id="2.60.120.260">
    <property type="entry name" value="Galactose-binding domain-like"/>
    <property type="match status" value="2"/>
</dbReference>
<dbReference type="Gene3D" id="2.60.40.10">
    <property type="entry name" value="Immunoglobulins"/>
    <property type="match status" value="2"/>
</dbReference>
<dbReference type="InterPro" id="IPR006104">
    <property type="entry name" value="Glyco_hydro_2_N"/>
</dbReference>
<dbReference type="InterPro" id="IPR013783">
    <property type="entry name" value="Ig-like_fold"/>
</dbReference>
<dbReference type="InterPro" id="IPR008979">
    <property type="entry name" value="Galactose-bd-like_sf"/>
</dbReference>
<dbReference type="SUPFAM" id="SSF49373">
    <property type="entry name" value="Invasin/intimin cell-adhesion fragments"/>
    <property type="match status" value="1"/>
</dbReference>
<dbReference type="PROSITE" id="PS50022">
    <property type="entry name" value="FA58C_3"/>
    <property type="match status" value="1"/>
</dbReference>
<dbReference type="InterPro" id="IPR017853">
    <property type="entry name" value="GH"/>
</dbReference>
<dbReference type="GO" id="GO:0005975">
    <property type="term" value="P:carbohydrate metabolic process"/>
    <property type="evidence" value="ECO:0007669"/>
    <property type="project" value="InterPro"/>
</dbReference>
<dbReference type="SUPFAM" id="SSF49785">
    <property type="entry name" value="Galactose-binding domain-like"/>
    <property type="match status" value="2"/>
</dbReference>
<evidence type="ECO:0000313" key="6">
    <source>
        <dbReference type="Proteomes" id="UP000290545"/>
    </source>
</evidence>
<dbReference type="InterPro" id="IPR036156">
    <property type="entry name" value="Beta-gal/glucu_dom_sf"/>
</dbReference>
<dbReference type="Pfam" id="PF02836">
    <property type="entry name" value="Glyco_hydro_2_C"/>
    <property type="match status" value="1"/>
</dbReference>
<keyword evidence="6" id="KW-1185">Reference proteome</keyword>
<dbReference type="Gene3D" id="3.20.20.80">
    <property type="entry name" value="Glycosidases"/>
    <property type="match status" value="1"/>
</dbReference>
<keyword evidence="3" id="KW-0326">Glycosidase</keyword>
<dbReference type="RefSeq" id="WP_129001236.1">
    <property type="nucleotide sequence ID" value="NZ_SDHZ01000001.1"/>
</dbReference>
<dbReference type="InterPro" id="IPR008964">
    <property type="entry name" value="Invasin/intimin_cell_adhesion"/>
</dbReference>
<keyword evidence="2" id="KW-0378">Hydrolase</keyword>